<evidence type="ECO:0000259" key="14">
    <source>
        <dbReference type="PROSITE" id="PS50860"/>
    </source>
</evidence>
<keyword evidence="5" id="KW-0820">tRNA-binding</keyword>
<dbReference type="EC" id="6.1.1.7" evidence="3"/>
<dbReference type="Gene3D" id="6.10.250.550">
    <property type="match status" value="1"/>
</dbReference>
<keyword evidence="7" id="KW-0479">Metal-binding</keyword>
<dbReference type="PANTHER" id="PTHR11777:SF9">
    <property type="entry name" value="ALANINE--TRNA LIGASE, CYTOPLASMIC"/>
    <property type="match status" value="1"/>
</dbReference>
<evidence type="ECO:0000256" key="12">
    <source>
        <dbReference type="ARBA" id="ARBA00022917"/>
    </source>
</evidence>
<dbReference type="SUPFAM" id="SSF55681">
    <property type="entry name" value="Class II aaRS and biotin synthetases"/>
    <property type="match status" value="1"/>
</dbReference>
<accession>A0A6J6K6Y9</accession>
<dbReference type="SMART" id="SM00863">
    <property type="entry name" value="tRNA_SAD"/>
    <property type="match status" value="1"/>
</dbReference>
<dbReference type="GO" id="GO:0046872">
    <property type="term" value="F:metal ion binding"/>
    <property type="evidence" value="ECO:0007669"/>
    <property type="project" value="UniProtKB-KW"/>
</dbReference>
<comment type="cofactor">
    <cofactor evidence="1">
        <name>Zn(2+)</name>
        <dbReference type="ChEBI" id="CHEBI:29105"/>
    </cofactor>
</comment>
<protein>
    <recommendedName>
        <fullName evidence="4">Alanine--tRNA ligase</fullName>
        <ecNumber evidence="3">6.1.1.7</ecNumber>
    </recommendedName>
</protein>
<proteinExistence type="inferred from homology"/>
<dbReference type="InterPro" id="IPR002318">
    <property type="entry name" value="Ala-tRNA-lgiase_IIc"/>
</dbReference>
<dbReference type="Gene3D" id="3.30.930.10">
    <property type="entry name" value="Bira Bifunctional Protein, Domain 2"/>
    <property type="match status" value="1"/>
</dbReference>
<dbReference type="EMBL" id="CAEZWH010000008">
    <property type="protein sequence ID" value="CAB4644113.1"/>
    <property type="molecule type" value="Genomic_DNA"/>
</dbReference>
<dbReference type="Gene3D" id="2.40.30.130">
    <property type="match status" value="1"/>
</dbReference>
<feature type="domain" description="Alanyl-transfer RNA synthetases family profile" evidence="14">
    <location>
        <begin position="9"/>
        <end position="713"/>
    </location>
</feature>
<dbReference type="GO" id="GO:0000049">
    <property type="term" value="F:tRNA binding"/>
    <property type="evidence" value="ECO:0007669"/>
    <property type="project" value="UniProtKB-KW"/>
</dbReference>
<sequence>MSGSRPAISSANDLRKAFEGFFASKAHTVVPSASLIPHDPTVLFTVAGMVPFKPYFVGDEAAPFKRAVTVQKCTRAGGKHNDLDEVGRTKRHLVFFEMMGNFSFGDYFKSDAIPWAWELVTEVFGFDGDRLWITVHESDDEAEQIWHEVVGVPMSRIQRLGDEDNFWQMGDAGPCGPCSEIHIDRGPAFGPEGGPLHDPHGDRYMEFWNLVFMQYNQSKDGSRTPLPKPSIDTGAGLERILALMQGTDSVWETDVLFPMIESAQSLTSKKYKIGDYDDRDSFSLRVLAEHARSSMMLVNDGVFPSNENRGYVLRRIIRRAVRHAYLLGTEKLVMPTLAETAISVMSGAYPDLLANKDFIVNVLSREEERFRQTLKTGLTILEGELSAGAKTMSGTTAFTLHDTYGFPIELTQEIAGERSVLVDVAGFSQEMQEQRDRAKSARKGSSVSAATVDSYREVMEQFGTTNFVGYVSNQCEATVLAVLQNVEAGPGIVEVFLDVSPFYAESGGQVGDTGTIRTESGEVQVLDTTFALPGLRRHTCSIVSGDIEVGQSAKASINVVARDATRRNHTATHMLHWALRQVLGEHVKQAGSHVSPDRLRFDFSHYAPVSASEIEEIERLTNEQLIANGPVRAYETSKDEATAAGAIAFFGDKYGDIVRVLEAGVSVELCGGTHVGALGDIGMVKVVTESSIGSNLRRIEAVTGANAVEYVLAHHRTLTAAASLLGAQPSELVSAIQRKIDESKALGEELRSLRSAQATSRASEMAASAQGGVVVSRVDGVTPNDLRELALAIRQNAAIKVVVLGGVTDTGGVALVATVSSDVSVAAGDLIRDAAKAVGGGGGGKGDIATAGGKDPSAIDAALELARSAVAKVLST</sequence>
<keyword evidence="13" id="KW-0030">Aminoacyl-tRNA synthetase</keyword>
<dbReference type="InterPro" id="IPR050058">
    <property type="entry name" value="Ala-tRNA_ligase"/>
</dbReference>
<keyword evidence="9" id="KW-0862">Zinc</keyword>
<dbReference type="Gene3D" id="3.30.54.20">
    <property type="match status" value="1"/>
</dbReference>
<dbReference type="Pfam" id="PF02272">
    <property type="entry name" value="DHHA1"/>
    <property type="match status" value="1"/>
</dbReference>
<evidence type="ECO:0000256" key="10">
    <source>
        <dbReference type="ARBA" id="ARBA00022840"/>
    </source>
</evidence>
<gene>
    <name evidence="15" type="ORF">UFOPK2195_00104</name>
</gene>
<dbReference type="GO" id="GO:0004813">
    <property type="term" value="F:alanine-tRNA ligase activity"/>
    <property type="evidence" value="ECO:0007669"/>
    <property type="project" value="UniProtKB-EC"/>
</dbReference>
<keyword evidence="12" id="KW-0648">Protein biosynthesis</keyword>
<evidence type="ECO:0000256" key="11">
    <source>
        <dbReference type="ARBA" id="ARBA00022884"/>
    </source>
</evidence>
<dbReference type="FunFam" id="3.30.980.10:FF:000004">
    <property type="entry name" value="Alanine--tRNA ligase, cytoplasmic"/>
    <property type="match status" value="1"/>
</dbReference>
<dbReference type="PANTHER" id="PTHR11777">
    <property type="entry name" value="ALANYL-TRNA SYNTHETASE"/>
    <property type="match status" value="1"/>
</dbReference>
<dbReference type="SUPFAM" id="SSF101353">
    <property type="entry name" value="Putative anticodon-binding domain of alanyl-tRNA synthetase (AlaRS)"/>
    <property type="match status" value="1"/>
</dbReference>
<evidence type="ECO:0000256" key="5">
    <source>
        <dbReference type="ARBA" id="ARBA00022555"/>
    </source>
</evidence>
<organism evidence="15">
    <name type="scientific">freshwater metagenome</name>
    <dbReference type="NCBI Taxonomy" id="449393"/>
    <lineage>
        <taxon>unclassified sequences</taxon>
        <taxon>metagenomes</taxon>
        <taxon>ecological metagenomes</taxon>
    </lineage>
</organism>
<dbReference type="FunFam" id="3.30.930.10:FF:000004">
    <property type="entry name" value="Alanine--tRNA ligase"/>
    <property type="match status" value="1"/>
</dbReference>
<dbReference type="InterPro" id="IPR003156">
    <property type="entry name" value="DHHA1_dom"/>
</dbReference>
<dbReference type="Gene3D" id="3.10.310.40">
    <property type="match status" value="1"/>
</dbReference>
<evidence type="ECO:0000256" key="6">
    <source>
        <dbReference type="ARBA" id="ARBA00022598"/>
    </source>
</evidence>
<dbReference type="InterPro" id="IPR018162">
    <property type="entry name" value="Ala-tRNA-ligase_IIc_anticod-bd"/>
</dbReference>
<dbReference type="InterPro" id="IPR018165">
    <property type="entry name" value="Ala-tRNA-synth_IIc_core"/>
</dbReference>
<dbReference type="InterPro" id="IPR045864">
    <property type="entry name" value="aa-tRNA-synth_II/BPL/LPL"/>
</dbReference>
<keyword evidence="8" id="KW-0547">Nucleotide-binding</keyword>
<evidence type="ECO:0000256" key="9">
    <source>
        <dbReference type="ARBA" id="ARBA00022833"/>
    </source>
</evidence>
<dbReference type="InterPro" id="IPR012947">
    <property type="entry name" value="tRNA_SAD"/>
</dbReference>
<dbReference type="PROSITE" id="PS50860">
    <property type="entry name" value="AA_TRNA_LIGASE_II_ALA"/>
    <property type="match status" value="1"/>
</dbReference>
<dbReference type="GO" id="GO:0006419">
    <property type="term" value="P:alanyl-tRNA aminoacylation"/>
    <property type="evidence" value="ECO:0007669"/>
    <property type="project" value="InterPro"/>
</dbReference>
<comment type="similarity">
    <text evidence="2">Belongs to the class-II aminoacyl-tRNA synthetase family.</text>
</comment>
<evidence type="ECO:0000256" key="1">
    <source>
        <dbReference type="ARBA" id="ARBA00001947"/>
    </source>
</evidence>
<dbReference type="GO" id="GO:0002161">
    <property type="term" value="F:aminoacyl-tRNA deacylase activity"/>
    <property type="evidence" value="ECO:0007669"/>
    <property type="project" value="TreeGrafter"/>
</dbReference>
<dbReference type="Pfam" id="PF07973">
    <property type="entry name" value="tRNA_SAD"/>
    <property type="match status" value="1"/>
</dbReference>
<evidence type="ECO:0000256" key="3">
    <source>
        <dbReference type="ARBA" id="ARBA00013168"/>
    </source>
</evidence>
<dbReference type="InterPro" id="IPR018164">
    <property type="entry name" value="Ala-tRNA-synth_IIc_N"/>
</dbReference>
<evidence type="ECO:0000256" key="8">
    <source>
        <dbReference type="ARBA" id="ARBA00022741"/>
    </source>
</evidence>
<evidence type="ECO:0000256" key="2">
    <source>
        <dbReference type="ARBA" id="ARBA00008226"/>
    </source>
</evidence>
<dbReference type="HAMAP" id="MF_00036_B">
    <property type="entry name" value="Ala_tRNA_synth_B"/>
    <property type="match status" value="1"/>
</dbReference>
<dbReference type="CDD" id="cd00673">
    <property type="entry name" value="AlaRS_core"/>
    <property type="match status" value="1"/>
</dbReference>
<dbReference type="Pfam" id="PF01411">
    <property type="entry name" value="tRNA-synt_2c"/>
    <property type="match status" value="1"/>
</dbReference>
<dbReference type="NCBIfam" id="TIGR00344">
    <property type="entry name" value="alaS"/>
    <property type="match status" value="1"/>
</dbReference>
<dbReference type="Gene3D" id="3.30.980.10">
    <property type="entry name" value="Threonyl-trna Synthetase, Chain A, domain 2"/>
    <property type="match status" value="1"/>
</dbReference>
<dbReference type="SUPFAM" id="SSF55186">
    <property type="entry name" value="ThrRS/AlaRS common domain"/>
    <property type="match status" value="1"/>
</dbReference>
<evidence type="ECO:0000256" key="4">
    <source>
        <dbReference type="ARBA" id="ARBA00017959"/>
    </source>
</evidence>
<keyword evidence="10" id="KW-0067">ATP-binding</keyword>
<evidence type="ECO:0000256" key="13">
    <source>
        <dbReference type="ARBA" id="ARBA00023146"/>
    </source>
</evidence>
<dbReference type="InterPro" id="IPR023033">
    <property type="entry name" value="Ala_tRNA_ligase_euk/bac"/>
</dbReference>
<dbReference type="InterPro" id="IPR009000">
    <property type="entry name" value="Transl_B-barrel_sf"/>
</dbReference>
<evidence type="ECO:0000256" key="7">
    <source>
        <dbReference type="ARBA" id="ARBA00022723"/>
    </source>
</evidence>
<evidence type="ECO:0000313" key="15">
    <source>
        <dbReference type="EMBL" id="CAB4644113.1"/>
    </source>
</evidence>
<name>A0A6J6K6Y9_9ZZZZ</name>
<dbReference type="InterPro" id="IPR018163">
    <property type="entry name" value="Thr/Ala-tRNA-synth_IIc_edit"/>
</dbReference>
<dbReference type="PRINTS" id="PR00980">
    <property type="entry name" value="TRNASYNTHALA"/>
</dbReference>
<dbReference type="SUPFAM" id="SSF50447">
    <property type="entry name" value="Translation proteins"/>
    <property type="match status" value="1"/>
</dbReference>
<keyword evidence="11" id="KW-0694">RNA-binding</keyword>
<dbReference type="GO" id="GO:0005524">
    <property type="term" value="F:ATP binding"/>
    <property type="evidence" value="ECO:0007669"/>
    <property type="project" value="UniProtKB-KW"/>
</dbReference>
<dbReference type="FunFam" id="3.10.310.40:FF:000001">
    <property type="entry name" value="Alanine--tRNA ligase"/>
    <property type="match status" value="1"/>
</dbReference>
<dbReference type="AlphaFoldDB" id="A0A6J6K6Y9"/>
<dbReference type="GO" id="GO:0005829">
    <property type="term" value="C:cytosol"/>
    <property type="evidence" value="ECO:0007669"/>
    <property type="project" value="TreeGrafter"/>
</dbReference>
<keyword evidence="6" id="KW-0436">Ligase</keyword>
<reference evidence="15" key="1">
    <citation type="submission" date="2020-05" db="EMBL/GenBank/DDBJ databases">
        <authorList>
            <person name="Chiriac C."/>
            <person name="Salcher M."/>
            <person name="Ghai R."/>
            <person name="Kavagutti S V."/>
        </authorList>
    </citation>
    <scope>NUCLEOTIDE SEQUENCE</scope>
</reference>